<dbReference type="Gene3D" id="3.40.1280.10">
    <property type="match status" value="1"/>
</dbReference>
<dbReference type="InterPro" id="IPR004441">
    <property type="entry name" value="rRNA_MeTrfase_TrmH"/>
</dbReference>
<dbReference type="GO" id="GO:0008173">
    <property type="term" value="F:RNA methyltransferase activity"/>
    <property type="evidence" value="ECO:0007669"/>
    <property type="project" value="InterPro"/>
</dbReference>
<dbReference type="InterPro" id="IPR001537">
    <property type="entry name" value="SpoU_MeTrfase"/>
</dbReference>
<feature type="domain" description="tRNA/rRNA methyltransferase SpoU type" evidence="3">
    <location>
        <begin position="19"/>
        <end position="161"/>
    </location>
</feature>
<reference evidence="4 5" key="1">
    <citation type="submission" date="2019-06" db="EMBL/GenBank/DDBJ databases">
        <title>Flavibacter putida gen. nov., sp. nov., a novel marine bacterium of the family Flavobacteriaceae isolated from coastal seawater.</title>
        <authorList>
            <person name="Feng X."/>
        </authorList>
    </citation>
    <scope>NUCLEOTIDE SEQUENCE [LARGE SCALE GENOMIC DNA]</scope>
    <source>
        <strain evidence="4 5">PLHSN227</strain>
    </source>
</reference>
<proteinExistence type="predicted"/>
<evidence type="ECO:0000256" key="2">
    <source>
        <dbReference type="ARBA" id="ARBA00022679"/>
    </source>
</evidence>
<gene>
    <name evidence="4" type="ORF">FKR84_03125</name>
</gene>
<keyword evidence="2 4" id="KW-0808">Transferase</keyword>
<name>A0A507ZR33_9FLAO</name>
<dbReference type="RefSeq" id="WP_141420736.1">
    <property type="nucleotide sequence ID" value="NZ_VIAR01000002.1"/>
</dbReference>
<dbReference type="SUPFAM" id="SSF75217">
    <property type="entry name" value="alpha/beta knot"/>
    <property type="match status" value="1"/>
</dbReference>
<organism evidence="4 5">
    <name type="scientific">Haloflavibacter putidus</name>
    <dbReference type="NCBI Taxonomy" id="2576776"/>
    <lineage>
        <taxon>Bacteria</taxon>
        <taxon>Pseudomonadati</taxon>
        <taxon>Bacteroidota</taxon>
        <taxon>Flavobacteriia</taxon>
        <taxon>Flavobacteriales</taxon>
        <taxon>Flavobacteriaceae</taxon>
        <taxon>Haloflavibacter</taxon>
    </lineage>
</organism>
<dbReference type="Proteomes" id="UP000317169">
    <property type="component" value="Unassembled WGS sequence"/>
</dbReference>
<dbReference type="PANTHER" id="PTHR46429:SF1">
    <property type="entry name" value="23S RRNA (GUANOSINE-2'-O-)-METHYLTRANSFERASE RLMB"/>
    <property type="match status" value="1"/>
</dbReference>
<dbReference type="Pfam" id="PF00588">
    <property type="entry name" value="SpoU_methylase"/>
    <property type="match status" value="1"/>
</dbReference>
<dbReference type="InterPro" id="IPR029028">
    <property type="entry name" value="Alpha/beta_knot_MTases"/>
</dbReference>
<accession>A0A507ZR33</accession>
<dbReference type="InterPro" id="IPR029026">
    <property type="entry name" value="tRNA_m1G_MTases_N"/>
</dbReference>
<dbReference type="GO" id="GO:0003723">
    <property type="term" value="F:RNA binding"/>
    <property type="evidence" value="ECO:0007669"/>
    <property type="project" value="InterPro"/>
</dbReference>
<evidence type="ECO:0000313" key="5">
    <source>
        <dbReference type="Proteomes" id="UP000317169"/>
    </source>
</evidence>
<dbReference type="OrthoDB" id="9795352at2"/>
<dbReference type="GO" id="GO:0006396">
    <property type="term" value="P:RNA processing"/>
    <property type="evidence" value="ECO:0007669"/>
    <property type="project" value="InterPro"/>
</dbReference>
<evidence type="ECO:0000313" key="4">
    <source>
        <dbReference type="EMBL" id="TQD40206.1"/>
    </source>
</evidence>
<keyword evidence="1 4" id="KW-0489">Methyltransferase</keyword>
<dbReference type="GO" id="GO:0005829">
    <property type="term" value="C:cytosol"/>
    <property type="evidence" value="ECO:0007669"/>
    <property type="project" value="TreeGrafter"/>
</dbReference>
<dbReference type="EMBL" id="VIAR01000002">
    <property type="protein sequence ID" value="TQD40206.1"/>
    <property type="molecule type" value="Genomic_DNA"/>
</dbReference>
<comment type="caution">
    <text evidence="4">The sequence shown here is derived from an EMBL/GenBank/DDBJ whole genome shotgun (WGS) entry which is preliminary data.</text>
</comment>
<keyword evidence="5" id="KW-1185">Reference proteome</keyword>
<dbReference type="GO" id="GO:0032259">
    <property type="term" value="P:methylation"/>
    <property type="evidence" value="ECO:0007669"/>
    <property type="project" value="UniProtKB-KW"/>
</dbReference>
<evidence type="ECO:0000259" key="3">
    <source>
        <dbReference type="Pfam" id="PF00588"/>
    </source>
</evidence>
<dbReference type="CDD" id="cd18082">
    <property type="entry name" value="SpoU-like_family"/>
    <property type="match status" value="1"/>
</dbReference>
<protein>
    <submittedName>
        <fullName evidence="4">TrmH family RNA methyltransferase</fullName>
    </submittedName>
</protein>
<sequence length="173" mass="19381">MNEQLTHENNAFEAKEFPIILLSETVLQPANTGSLFRLADAFGVKKIYLPEGINLNSNRLKRTARATIKSVEHSFFFSIEEIVAHYKQVGYKIYCLEITEESIAIERIQLQTESKILLVVGNENFGISSATLKLADACIHITMFGQNSSMNIAQATGIALFEITKKLSQIKKK</sequence>
<evidence type="ECO:0000256" key="1">
    <source>
        <dbReference type="ARBA" id="ARBA00022603"/>
    </source>
</evidence>
<dbReference type="AlphaFoldDB" id="A0A507ZR33"/>
<dbReference type="PANTHER" id="PTHR46429">
    <property type="entry name" value="23S RRNA (GUANOSINE-2'-O-)-METHYLTRANSFERASE RLMB"/>
    <property type="match status" value="1"/>
</dbReference>